<feature type="region of interest" description="Disordered" evidence="2">
    <location>
        <begin position="71"/>
        <end position="109"/>
    </location>
</feature>
<evidence type="ECO:0000313" key="4">
    <source>
        <dbReference type="Proteomes" id="UP001470230"/>
    </source>
</evidence>
<protein>
    <recommendedName>
        <fullName evidence="5">Dynein regulatory complex protein 10</fullName>
    </recommendedName>
</protein>
<feature type="compositionally biased region" description="Polar residues" evidence="2">
    <location>
        <begin position="401"/>
        <end position="420"/>
    </location>
</feature>
<sequence length="448" mass="51443">MRKVRNEYDANDVRDIVDSLIAGMSLARVPEELHSQLLMPLSAAKNEAIVAGNTATVKRLQAIMRELRLNPGKNSRIGGSDRSSRLSSSRSNRSNSSSRPQSAFVTTRSINDRQSDIEVTIDELLDGRSIDTVDSALIPKLIPALKNRKQVYIECGDYHSSQLLEDLIQEANTRKFEAAYHSVQSSKMTNLKLQLMQAKADLEASEQFWREAKEKQENEYNESLEQLEEQHRQQLEDYDNSFPEVLPANFRKLSSHVLQIREQEKHLVLSKRYEDAIPFRERADALEAEELEQQRQKFLRSFNTQREQLIETHNSQMRCFRRNWERKWERFNKERENEISVLKKTITNFQRRIGIIENETDNANLGGYNGFTNLNTPRAVGINTPRSSSNIGNGTALPSARGTSLQSTRSQMRAAPSSVNPNVRKIAASRMTQKRPVVRRVVQHEQSY</sequence>
<evidence type="ECO:0000256" key="2">
    <source>
        <dbReference type="SAM" id="MobiDB-lite"/>
    </source>
</evidence>
<evidence type="ECO:0008006" key="5">
    <source>
        <dbReference type="Google" id="ProtNLM"/>
    </source>
</evidence>
<dbReference type="PANTHER" id="PTHR47026:SF2">
    <property type="entry name" value="FLAGELLAR ASSOCIATED PROTEIN"/>
    <property type="match status" value="1"/>
</dbReference>
<comment type="caution">
    <text evidence="3">The sequence shown here is derived from an EMBL/GenBank/DDBJ whole genome shotgun (WGS) entry which is preliminary data.</text>
</comment>
<keyword evidence="1" id="KW-0175">Coiled coil</keyword>
<feature type="compositionally biased region" description="Polar residues" evidence="2">
    <location>
        <begin position="100"/>
        <end position="109"/>
    </location>
</feature>
<dbReference type="PANTHER" id="PTHR47026">
    <property type="entry name" value="PIGMENTOSA GTPASE REGULATOR-LIKE PROTEIN, PUTATIVE-RELATED"/>
    <property type="match status" value="1"/>
</dbReference>
<name>A0ABR2JXJ6_9EUKA</name>
<proteinExistence type="predicted"/>
<reference evidence="3 4" key="1">
    <citation type="submission" date="2024-04" db="EMBL/GenBank/DDBJ databases">
        <title>Tritrichomonas musculus Genome.</title>
        <authorList>
            <person name="Alves-Ferreira E."/>
            <person name="Grigg M."/>
            <person name="Lorenzi H."/>
            <person name="Galac M."/>
        </authorList>
    </citation>
    <scope>NUCLEOTIDE SEQUENCE [LARGE SCALE GENOMIC DNA]</scope>
    <source>
        <strain evidence="3 4">EAF2021</strain>
    </source>
</reference>
<dbReference type="Proteomes" id="UP001470230">
    <property type="component" value="Unassembled WGS sequence"/>
</dbReference>
<keyword evidence="4" id="KW-1185">Reference proteome</keyword>
<feature type="region of interest" description="Disordered" evidence="2">
    <location>
        <begin position="385"/>
        <end position="420"/>
    </location>
</feature>
<organism evidence="3 4">
    <name type="scientific">Tritrichomonas musculus</name>
    <dbReference type="NCBI Taxonomy" id="1915356"/>
    <lineage>
        <taxon>Eukaryota</taxon>
        <taxon>Metamonada</taxon>
        <taxon>Parabasalia</taxon>
        <taxon>Tritrichomonadida</taxon>
        <taxon>Tritrichomonadidae</taxon>
        <taxon>Tritrichomonas</taxon>
    </lineage>
</organism>
<evidence type="ECO:0000256" key="1">
    <source>
        <dbReference type="SAM" id="Coils"/>
    </source>
</evidence>
<dbReference type="EMBL" id="JAPFFF010000009">
    <property type="protein sequence ID" value="KAK8883437.1"/>
    <property type="molecule type" value="Genomic_DNA"/>
</dbReference>
<evidence type="ECO:0000313" key="3">
    <source>
        <dbReference type="EMBL" id="KAK8883437.1"/>
    </source>
</evidence>
<accession>A0ABR2JXJ6</accession>
<feature type="compositionally biased region" description="Low complexity" evidence="2">
    <location>
        <begin position="74"/>
        <end position="99"/>
    </location>
</feature>
<feature type="coiled-coil region" evidence="1">
    <location>
        <begin position="199"/>
        <end position="241"/>
    </location>
</feature>
<gene>
    <name evidence="3" type="ORF">M9Y10_046087</name>
</gene>